<accession>A0A9N8EP95</accession>
<evidence type="ECO:0000256" key="2">
    <source>
        <dbReference type="SAM" id="MobiDB-lite"/>
    </source>
</evidence>
<feature type="region of interest" description="Disordered" evidence="2">
    <location>
        <begin position="79"/>
        <end position="153"/>
    </location>
</feature>
<evidence type="ECO:0000256" key="1">
    <source>
        <dbReference type="SAM" id="Coils"/>
    </source>
</evidence>
<sequence>MPVALHIKTQLAKDIQKSGGIQALGQRLEELLNRRENLYGQRGSAQRRQIQNLVQYWKKLSPDKYCEVVVIPLVLTDTPTCTESGLHDKPQQPSPLQRKQKQQQQQQQQQKQKPHPQPQPQPQPQPPQPQPIPTRTTTTKPTSKSTQKNTSMKTKNELGKILVVQPKIGLYFCIAWVDSKLSNLEICISDDRHSVILRSKKPKPKSASALLSQYGWAADSENVVVSAVNDELKRLMPDGKDCTDDWKEKPILTLDEEVIPHFVDYKGNPTQENEVLYECDEEGRQMITFFLKSVDSHRLSSKGMFVKKGRRGANPEGMDIGSDGSYCEETVDSLKAEVDNKLDKLSDMMMKFMQVSTHQQSQFFAQVQQQQQPPAPQQQPSNHQFNQQLPFQQQAFHHQQQQFQQQQQQQQQFQQQQQQQFNQQQQQQQLYQQQQEKEAVSGLFGMKYANAQPDGARSGPVLEYSFEDDNEVALGDY</sequence>
<reference evidence="3" key="1">
    <citation type="submission" date="2020-06" db="EMBL/GenBank/DDBJ databases">
        <authorList>
            <consortium name="Plant Systems Biology data submission"/>
        </authorList>
    </citation>
    <scope>NUCLEOTIDE SEQUENCE</scope>
    <source>
        <strain evidence="3">D6</strain>
    </source>
</reference>
<protein>
    <submittedName>
        <fullName evidence="3">Uncharacterized protein</fullName>
    </submittedName>
</protein>
<evidence type="ECO:0000313" key="4">
    <source>
        <dbReference type="Proteomes" id="UP001153069"/>
    </source>
</evidence>
<proteinExistence type="predicted"/>
<feature type="coiled-coil region" evidence="1">
    <location>
        <begin position="21"/>
        <end position="48"/>
    </location>
</feature>
<feature type="region of interest" description="Disordered" evidence="2">
    <location>
        <begin position="363"/>
        <end position="383"/>
    </location>
</feature>
<dbReference type="EMBL" id="CAICTM010001679">
    <property type="protein sequence ID" value="CAB9525472.1"/>
    <property type="molecule type" value="Genomic_DNA"/>
</dbReference>
<feature type="compositionally biased region" description="Low complexity" evidence="2">
    <location>
        <begin position="94"/>
        <end position="111"/>
    </location>
</feature>
<feature type="compositionally biased region" description="Pro residues" evidence="2">
    <location>
        <begin position="115"/>
        <end position="132"/>
    </location>
</feature>
<feature type="compositionally biased region" description="Low complexity" evidence="2">
    <location>
        <begin position="133"/>
        <end position="148"/>
    </location>
</feature>
<organism evidence="3 4">
    <name type="scientific">Seminavis robusta</name>
    <dbReference type="NCBI Taxonomy" id="568900"/>
    <lineage>
        <taxon>Eukaryota</taxon>
        <taxon>Sar</taxon>
        <taxon>Stramenopiles</taxon>
        <taxon>Ochrophyta</taxon>
        <taxon>Bacillariophyta</taxon>
        <taxon>Bacillariophyceae</taxon>
        <taxon>Bacillariophycidae</taxon>
        <taxon>Naviculales</taxon>
        <taxon>Naviculaceae</taxon>
        <taxon>Seminavis</taxon>
    </lineage>
</organism>
<comment type="caution">
    <text evidence="3">The sequence shown here is derived from an EMBL/GenBank/DDBJ whole genome shotgun (WGS) entry which is preliminary data.</text>
</comment>
<gene>
    <name evidence="3" type="ORF">SEMRO_1681_G290800.1</name>
</gene>
<keyword evidence="4" id="KW-1185">Reference proteome</keyword>
<feature type="region of interest" description="Disordered" evidence="2">
    <location>
        <begin position="449"/>
        <end position="477"/>
    </location>
</feature>
<keyword evidence="1" id="KW-0175">Coiled coil</keyword>
<name>A0A9N8EP95_9STRA</name>
<evidence type="ECO:0000313" key="3">
    <source>
        <dbReference type="EMBL" id="CAB9525472.1"/>
    </source>
</evidence>
<dbReference type="Proteomes" id="UP001153069">
    <property type="component" value="Unassembled WGS sequence"/>
</dbReference>
<dbReference type="AlphaFoldDB" id="A0A9N8EP95"/>